<protein>
    <submittedName>
        <fullName evidence="1">Uncharacterized protein</fullName>
    </submittedName>
</protein>
<evidence type="ECO:0000313" key="1">
    <source>
        <dbReference type="EMBL" id="VDO18098.1"/>
    </source>
</evidence>
<keyword evidence="2" id="KW-1185">Reference proteome</keyword>
<accession>A0A3P7WKF6</accession>
<sequence>MISLYTDPRRRGYLADPEDLIKAEEDLAQIMGYERKPAREQWEEKRPDQLFLGIPSGSIVSLKDKKCFAPTHPVLQRYYGIDDNARESFVADHSYATTFSSTSMRSNDFIYS</sequence>
<reference evidence="1 2" key="1">
    <citation type="submission" date="2018-11" db="EMBL/GenBank/DDBJ databases">
        <authorList>
            <consortium name="Pathogen Informatics"/>
        </authorList>
    </citation>
    <scope>NUCLEOTIDE SEQUENCE [LARGE SCALE GENOMIC DNA]</scope>
</reference>
<organism evidence="1 2">
    <name type="scientific">Brugia timori</name>
    <dbReference type="NCBI Taxonomy" id="42155"/>
    <lineage>
        <taxon>Eukaryota</taxon>
        <taxon>Metazoa</taxon>
        <taxon>Ecdysozoa</taxon>
        <taxon>Nematoda</taxon>
        <taxon>Chromadorea</taxon>
        <taxon>Rhabditida</taxon>
        <taxon>Spirurina</taxon>
        <taxon>Spiruromorpha</taxon>
        <taxon>Filarioidea</taxon>
        <taxon>Onchocercidae</taxon>
        <taxon>Brugia</taxon>
    </lineage>
</organism>
<dbReference type="Proteomes" id="UP000280834">
    <property type="component" value="Unassembled WGS sequence"/>
</dbReference>
<dbReference type="AlphaFoldDB" id="A0A3P7WKF6"/>
<dbReference type="EMBL" id="UZAG01005861">
    <property type="protein sequence ID" value="VDO18098.1"/>
    <property type="molecule type" value="Genomic_DNA"/>
</dbReference>
<proteinExistence type="predicted"/>
<evidence type="ECO:0000313" key="2">
    <source>
        <dbReference type="Proteomes" id="UP000280834"/>
    </source>
</evidence>
<name>A0A3P7WKF6_9BILA</name>
<gene>
    <name evidence="1" type="ORF">BTMF_LOCUS5451</name>
</gene>